<dbReference type="EMBL" id="CP003051">
    <property type="protein sequence ID" value="AGA90292.1"/>
    <property type="molecule type" value="Genomic_DNA"/>
</dbReference>
<dbReference type="HOGENOM" id="CLU_094210_0_0_6"/>
<organism evidence="1 2">
    <name type="scientific">Thioflavicoccus mobilis 8321</name>
    <dbReference type="NCBI Taxonomy" id="765912"/>
    <lineage>
        <taxon>Bacteria</taxon>
        <taxon>Pseudomonadati</taxon>
        <taxon>Pseudomonadota</taxon>
        <taxon>Gammaproteobacteria</taxon>
        <taxon>Chromatiales</taxon>
        <taxon>Chromatiaceae</taxon>
        <taxon>Thioflavicoccus</taxon>
    </lineage>
</organism>
<dbReference type="AlphaFoldDB" id="L0GWT6"/>
<evidence type="ECO:0008006" key="3">
    <source>
        <dbReference type="Google" id="ProtNLM"/>
    </source>
</evidence>
<name>L0GWT6_9GAMM</name>
<dbReference type="Gene3D" id="1.20.910.10">
    <property type="entry name" value="Heme oxygenase-like"/>
    <property type="match status" value="1"/>
</dbReference>
<dbReference type="RefSeq" id="WP_015280434.1">
    <property type="nucleotide sequence ID" value="NC_019940.1"/>
</dbReference>
<protein>
    <recommendedName>
        <fullName evidence="3">Heme oxygenase-like protein</fullName>
    </recommendedName>
</protein>
<sequence length="257" mass="28821">MPELDLEPIRELQAELDQHPLYTALRDITDLRLFMAHHVYPVWDFISLIKYLQDEVAPTRVPWLPGGDPAVRHFINQLVLEEESDAIPDAGGEIQYASHFEGYLAAMEEIDADAERPRRFLTQVAEQGVDAALYSDLVPLPARCFCETTFGFIRAGKPHMAAAALAFGREQAIPSMFRRLLAAAAIDAKRAPRFHQYLERHIHLDEDFHGPLSLRLLAALCDADAERIGEAEAAAEEAICARLRLWDGVLEAIEAAR</sequence>
<dbReference type="InterPro" id="IPR016084">
    <property type="entry name" value="Haem_Oase-like_multi-hlx"/>
</dbReference>
<proteinExistence type="predicted"/>
<accession>L0GWT6</accession>
<evidence type="ECO:0000313" key="2">
    <source>
        <dbReference type="Proteomes" id="UP000010816"/>
    </source>
</evidence>
<reference evidence="1 2" key="1">
    <citation type="submission" date="2011-09" db="EMBL/GenBank/DDBJ databases">
        <title>Complete sequence of chromosome of Thioflavicoccus mobilis 8321.</title>
        <authorList>
            <consortium name="US DOE Joint Genome Institute"/>
            <person name="Lucas S."/>
            <person name="Han J."/>
            <person name="Lapidus A."/>
            <person name="Cheng J.-F."/>
            <person name="Goodwin L."/>
            <person name="Pitluck S."/>
            <person name="Peters L."/>
            <person name="Ovchinnikova G."/>
            <person name="Lu M."/>
            <person name="Detter J.C."/>
            <person name="Han C."/>
            <person name="Tapia R."/>
            <person name="Land M."/>
            <person name="Hauser L."/>
            <person name="Kyrpides N."/>
            <person name="Ivanova N."/>
            <person name="Pagani I."/>
            <person name="Vogl K."/>
            <person name="Liu Z."/>
            <person name="Imhoff J."/>
            <person name="Thiel V."/>
            <person name="Frigaard N.-U."/>
            <person name="Bryant D."/>
            <person name="Woyke T."/>
        </authorList>
    </citation>
    <scope>NUCLEOTIDE SEQUENCE [LARGE SCALE GENOMIC DNA]</scope>
    <source>
        <strain evidence="1 2">8321</strain>
    </source>
</reference>
<dbReference type="eggNOG" id="ENOG502Z7VP">
    <property type="taxonomic scope" value="Bacteria"/>
</dbReference>
<dbReference type="OrthoDB" id="9791270at2"/>
<dbReference type="Proteomes" id="UP000010816">
    <property type="component" value="Chromosome"/>
</dbReference>
<dbReference type="KEGG" id="tmb:Thimo_1507"/>
<evidence type="ECO:0000313" key="1">
    <source>
        <dbReference type="EMBL" id="AGA90292.1"/>
    </source>
</evidence>
<dbReference type="STRING" id="765912.Thimo_1507"/>
<gene>
    <name evidence="1" type="ORF">Thimo_1507</name>
</gene>
<dbReference type="Pfam" id="PF11251">
    <property type="entry name" value="DUF3050"/>
    <property type="match status" value="1"/>
</dbReference>
<dbReference type="InterPro" id="IPR024423">
    <property type="entry name" value="DUF3050"/>
</dbReference>
<dbReference type="SUPFAM" id="SSF48613">
    <property type="entry name" value="Heme oxygenase-like"/>
    <property type="match status" value="1"/>
</dbReference>
<dbReference type="PATRIC" id="fig|765912.4.peg.1472"/>
<keyword evidence="2" id="KW-1185">Reference proteome</keyword>